<comment type="caution">
    <text evidence="2">The sequence shown here is derived from an EMBL/GenBank/DDBJ whole genome shotgun (WGS) entry which is preliminary data.</text>
</comment>
<reference evidence="2 3" key="1">
    <citation type="journal article" date="2019" name="Sci. Rep.">
        <title>Comparative genomics of chytrid fungi reveal insights into the obligate biotrophic and pathogenic lifestyle of Synchytrium endobioticum.</title>
        <authorList>
            <person name="van de Vossenberg B.T.L.H."/>
            <person name="Warris S."/>
            <person name="Nguyen H.D.T."/>
            <person name="van Gent-Pelzer M.P.E."/>
            <person name="Joly D.L."/>
            <person name="van de Geest H.C."/>
            <person name="Bonants P.J.M."/>
            <person name="Smith D.S."/>
            <person name="Levesque C.A."/>
            <person name="van der Lee T.A.J."/>
        </authorList>
    </citation>
    <scope>NUCLEOTIDE SEQUENCE [LARGE SCALE GENOMIC DNA]</scope>
    <source>
        <strain evidence="2 3">CBS 675.73</strain>
    </source>
</reference>
<sequence length="554" mass="59753">MPAHEEANMSPIHQQAIAAFENAVIASVAAEPQPNESRESLVSRCLAANGNMALTIAVKQEGGEIAWSKAYGIHRNGQALQPAAEKNPSQVRIHIPKFCTNPEMEEEWREYQLSIREGVLADAMSDTDESVGVRSKMASVTVNTSFQAASIGKPITAIAVLRLVQKGQLNLDADIASYLGRVWKLESKFELAEPITLRKLLGHAAGVSGSGFNGYNRNAVRSGKLSLPSTIGVLNGEGNSDKVEVVIAPNLGAVYSGGGTTIVQLVMETVTGKSMQEIITEELVEPLGLLSTSCAFEDINQGDFVCGHTGTEGLPLPGGYRIYPETAAAGIWSSALDLCMISDAVWKSWNGRLVNGATFLDQSLAIDMLAPRFPDDSKFYYGIGWELKKVGGSDQFRHSGWNEGFRSGTYTFIDSGAGYSWILSGEVREQVQAGLDALDVFYKFPIEEKETSKKEETAEIPPSALIQCVGEYLPVDSVLKKRDGGVKILVALSDSDQSALVFRFGSISDDIVAKATKDDVFKFDVFKSTAAKFTVTGSGKVKMMFGDLLFEKSG</sequence>
<dbReference type="STRING" id="246404.A0A507FKS6"/>
<protein>
    <recommendedName>
        <fullName evidence="1">Beta-lactamase-related domain-containing protein</fullName>
    </recommendedName>
</protein>
<gene>
    <name evidence="2" type="ORF">CcCBS67573_g01723</name>
</gene>
<dbReference type="Pfam" id="PF00144">
    <property type="entry name" value="Beta-lactamase"/>
    <property type="match status" value="1"/>
</dbReference>
<dbReference type="InterPro" id="IPR001466">
    <property type="entry name" value="Beta-lactam-related"/>
</dbReference>
<evidence type="ECO:0000313" key="3">
    <source>
        <dbReference type="Proteomes" id="UP000320333"/>
    </source>
</evidence>
<organism evidence="2 3">
    <name type="scientific">Chytriomyces confervae</name>
    <dbReference type="NCBI Taxonomy" id="246404"/>
    <lineage>
        <taxon>Eukaryota</taxon>
        <taxon>Fungi</taxon>
        <taxon>Fungi incertae sedis</taxon>
        <taxon>Chytridiomycota</taxon>
        <taxon>Chytridiomycota incertae sedis</taxon>
        <taxon>Chytridiomycetes</taxon>
        <taxon>Chytridiales</taxon>
        <taxon>Chytriomycetaceae</taxon>
        <taxon>Chytriomyces</taxon>
    </lineage>
</organism>
<evidence type="ECO:0000259" key="1">
    <source>
        <dbReference type="Pfam" id="PF00144"/>
    </source>
</evidence>
<dbReference type="OrthoDB" id="428260at2759"/>
<evidence type="ECO:0000313" key="2">
    <source>
        <dbReference type="EMBL" id="TPX77009.1"/>
    </source>
</evidence>
<dbReference type="InterPro" id="IPR050789">
    <property type="entry name" value="Diverse_Enzym_Activities"/>
</dbReference>
<feature type="domain" description="Beta-lactamase-related" evidence="1">
    <location>
        <begin position="132"/>
        <end position="417"/>
    </location>
</feature>
<proteinExistence type="predicted"/>
<accession>A0A507FKS6</accession>
<dbReference type="AlphaFoldDB" id="A0A507FKS6"/>
<dbReference type="Gene3D" id="3.40.710.10">
    <property type="entry name" value="DD-peptidase/beta-lactamase superfamily"/>
    <property type="match status" value="1"/>
</dbReference>
<dbReference type="PANTHER" id="PTHR43283">
    <property type="entry name" value="BETA-LACTAMASE-RELATED"/>
    <property type="match status" value="1"/>
</dbReference>
<name>A0A507FKS6_9FUNG</name>
<dbReference type="PANTHER" id="PTHR43283:SF18">
    <property type="match status" value="1"/>
</dbReference>
<keyword evidence="3" id="KW-1185">Reference proteome</keyword>
<dbReference type="EMBL" id="QEAP01000030">
    <property type="protein sequence ID" value="TPX77009.1"/>
    <property type="molecule type" value="Genomic_DNA"/>
</dbReference>
<dbReference type="SUPFAM" id="SSF56601">
    <property type="entry name" value="beta-lactamase/transpeptidase-like"/>
    <property type="match status" value="1"/>
</dbReference>
<dbReference type="Proteomes" id="UP000320333">
    <property type="component" value="Unassembled WGS sequence"/>
</dbReference>
<dbReference type="InterPro" id="IPR012338">
    <property type="entry name" value="Beta-lactam/transpept-like"/>
</dbReference>